<evidence type="ECO:0000313" key="2">
    <source>
        <dbReference type="Proteomes" id="UP000008148"/>
    </source>
</evidence>
<sequence>MIFYAYFMTEISFSWMGIRWQLNKLQLRARLSMKLSCRFMHRQSLFR</sequence>
<dbReference type="KEGG" id="cko:CKO_04781"/>
<evidence type="ECO:0000313" key="1">
    <source>
        <dbReference type="EMBL" id="ABV15826.1"/>
    </source>
</evidence>
<proteinExistence type="predicted"/>
<protein>
    <submittedName>
        <fullName evidence="1">Uncharacterized protein</fullName>
    </submittedName>
</protein>
<dbReference type="Proteomes" id="UP000008148">
    <property type="component" value="Chromosome"/>
</dbReference>
<gene>
    <name evidence="1" type="ordered locus">CKO_04781</name>
</gene>
<dbReference type="EMBL" id="CP000822">
    <property type="protein sequence ID" value="ABV15826.1"/>
    <property type="molecule type" value="Genomic_DNA"/>
</dbReference>
<organism evidence="1 2">
    <name type="scientific">Citrobacter koseri (strain ATCC BAA-895 / CDC 4225-83 / SGSC4696)</name>
    <dbReference type="NCBI Taxonomy" id="290338"/>
    <lineage>
        <taxon>Bacteria</taxon>
        <taxon>Pseudomonadati</taxon>
        <taxon>Pseudomonadota</taxon>
        <taxon>Gammaproteobacteria</taxon>
        <taxon>Enterobacterales</taxon>
        <taxon>Enterobacteriaceae</taxon>
        <taxon>Citrobacter</taxon>
    </lineage>
</organism>
<accession>A8AQR3</accession>
<reference evidence="1 2" key="1">
    <citation type="submission" date="2007-08" db="EMBL/GenBank/DDBJ databases">
        <authorList>
            <consortium name="The Citrobacter koseri Genome Sequencing Project"/>
            <person name="McClelland M."/>
            <person name="Sanderson E.K."/>
            <person name="Porwollik S."/>
            <person name="Spieth J."/>
            <person name="Clifton W.S."/>
            <person name="Latreille P."/>
            <person name="Courtney L."/>
            <person name="Wang C."/>
            <person name="Pepin K."/>
            <person name="Bhonagiri V."/>
            <person name="Nash W."/>
            <person name="Johnson M."/>
            <person name="Thiruvilangam P."/>
            <person name="Wilson R."/>
        </authorList>
    </citation>
    <scope>NUCLEOTIDE SEQUENCE [LARGE SCALE GENOMIC DNA]</scope>
    <source>
        <strain evidence="2">ATCC BAA-895 / CDC 4225-83 / SGSC4696</strain>
    </source>
</reference>
<keyword evidence="2" id="KW-1185">Reference proteome</keyword>
<dbReference type="HOGENOM" id="CLU_3166217_0_0_6"/>
<dbReference type="AlphaFoldDB" id="A8AQR3"/>
<name>A8AQR3_CITK8</name>